<evidence type="ECO:0000313" key="2">
    <source>
        <dbReference type="Proteomes" id="UP000240509"/>
    </source>
</evidence>
<accession>A0A2T4UA18</accession>
<dbReference type="InterPro" id="IPR021377">
    <property type="entry name" value="DUF3006"/>
</dbReference>
<dbReference type="AlphaFoldDB" id="A0A2T4UA18"/>
<dbReference type="Proteomes" id="UP000240509">
    <property type="component" value="Unassembled WGS sequence"/>
</dbReference>
<evidence type="ECO:0008006" key="3">
    <source>
        <dbReference type="Google" id="ProtNLM"/>
    </source>
</evidence>
<dbReference type="RefSeq" id="WP_107583422.1">
    <property type="nucleotide sequence ID" value="NZ_PZJJ01000002.1"/>
</dbReference>
<evidence type="ECO:0000313" key="1">
    <source>
        <dbReference type="EMBL" id="PTL40244.1"/>
    </source>
</evidence>
<dbReference type="Pfam" id="PF11213">
    <property type="entry name" value="DUF3006"/>
    <property type="match status" value="1"/>
</dbReference>
<gene>
    <name evidence="1" type="ORF">C6Y45_02365</name>
</gene>
<comment type="caution">
    <text evidence="1">The sequence shown here is derived from an EMBL/GenBank/DDBJ whole genome shotgun (WGS) entry which is preliminary data.</text>
</comment>
<dbReference type="EMBL" id="PZJJ01000002">
    <property type="protein sequence ID" value="PTL40244.1"/>
    <property type="molecule type" value="Genomic_DNA"/>
</dbReference>
<reference evidence="1 2" key="1">
    <citation type="submission" date="2018-03" db="EMBL/GenBank/DDBJ databases">
        <title>Alkalicoccus saliphilus sp. nov., isolated from a mineral pool.</title>
        <authorList>
            <person name="Zhao B."/>
        </authorList>
    </citation>
    <scope>NUCLEOTIDE SEQUENCE [LARGE SCALE GENOMIC DNA]</scope>
    <source>
        <strain evidence="1 2">6AG</strain>
    </source>
</reference>
<dbReference type="OrthoDB" id="2366034at2"/>
<protein>
    <recommendedName>
        <fullName evidence="3">DUF3006 domain-containing protein</fullName>
    </recommendedName>
</protein>
<keyword evidence="2" id="KW-1185">Reference proteome</keyword>
<name>A0A2T4UA18_9BACI</name>
<organism evidence="1 2">
    <name type="scientific">Alkalicoccus saliphilus</name>
    <dbReference type="NCBI Taxonomy" id="200989"/>
    <lineage>
        <taxon>Bacteria</taxon>
        <taxon>Bacillati</taxon>
        <taxon>Bacillota</taxon>
        <taxon>Bacilli</taxon>
        <taxon>Bacillales</taxon>
        <taxon>Bacillaceae</taxon>
        <taxon>Alkalicoccus</taxon>
    </lineage>
</organism>
<proteinExistence type="predicted"/>
<sequence>MEAHKGFVDRIEDGKYAVVLIESINKEFVIDSSDLPENIEAGSWVYVTFQGENIHSVEYEQAETEKAKVRVSNKMELLRKKKKGSSFRKS</sequence>